<accession>A0A9P0CQE8</accession>
<keyword evidence="3 5" id="KW-0378">Hydrolase</keyword>
<feature type="region of interest" description="Disordered" evidence="7">
    <location>
        <begin position="1"/>
        <end position="22"/>
    </location>
</feature>
<dbReference type="GO" id="GO:0051723">
    <property type="term" value="F:protein methylesterase activity"/>
    <property type="evidence" value="ECO:0007669"/>
    <property type="project" value="UniProtKB-EC"/>
</dbReference>
<keyword evidence="10" id="KW-1185">Reference proteome</keyword>
<evidence type="ECO:0000259" key="8">
    <source>
        <dbReference type="Pfam" id="PF12697"/>
    </source>
</evidence>
<evidence type="ECO:0000256" key="1">
    <source>
        <dbReference type="ARBA" id="ARBA00008645"/>
    </source>
</evidence>
<dbReference type="Proteomes" id="UP001153636">
    <property type="component" value="Chromosome 14"/>
</dbReference>
<dbReference type="InterPro" id="IPR029058">
    <property type="entry name" value="AB_hydrolase_fold"/>
</dbReference>
<feature type="compositionally biased region" description="Acidic residues" evidence="7">
    <location>
        <begin position="260"/>
        <end position="269"/>
    </location>
</feature>
<feature type="region of interest" description="Disordered" evidence="7">
    <location>
        <begin position="260"/>
        <end position="289"/>
    </location>
</feature>
<feature type="active site" evidence="6">
    <location>
        <position position="161"/>
    </location>
</feature>
<feature type="domain" description="AB hydrolase-1" evidence="8">
    <location>
        <begin position="61"/>
        <end position="171"/>
    </location>
</feature>
<comment type="function">
    <text evidence="5">Demethylates proteins that have been reversibly carboxymethylated.</text>
</comment>
<evidence type="ECO:0000256" key="2">
    <source>
        <dbReference type="ARBA" id="ARBA00022487"/>
    </source>
</evidence>
<dbReference type="InterPro" id="IPR016812">
    <property type="entry name" value="PPase_methylesterase_euk"/>
</dbReference>
<evidence type="ECO:0000256" key="5">
    <source>
        <dbReference type="PIRNR" id="PIRNR022950"/>
    </source>
</evidence>
<feature type="active site" evidence="6">
    <location>
        <position position="138"/>
    </location>
</feature>
<keyword evidence="2 5" id="KW-0719">Serine esterase</keyword>
<evidence type="ECO:0000256" key="7">
    <source>
        <dbReference type="SAM" id="MobiDB-lite"/>
    </source>
</evidence>
<feature type="active site" evidence="6">
    <location>
        <position position="364"/>
    </location>
</feature>
<organism evidence="9 10">
    <name type="scientific">Psylliodes chrysocephalus</name>
    <dbReference type="NCBI Taxonomy" id="3402493"/>
    <lineage>
        <taxon>Eukaryota</taxon>
        <taxon>Metazoa</taxon>
        <taxon>Ecdysozoa</taxon>
        <taxon>Arthropoda</taxon>
        <taxon>Hexapoda</taxon>
        <taxon>Insecta</taxon>
        <taxon>Pterygota</taxon>
        <taxon>Neoptera</taxon>
        <taxon>Endopterygota</taxon>
        <taxon>Coleoptera</taxon>
        <taxon>Polyphaga</taxon>
        <taxon>Cucujiformia</taxon>
        <taxon>Chrysomeloidea</taxon>
        <taxon>Chrysomelidae</taxon>
        <taxon>Galerucinae</taxon>
        <taxon>Alticini</taxon>
        <taxon>Psylliodes</taxon>
    </lineage>
</organism>
<dbReference type="Pfam" id="PF12697">
    <property type="entry name" value="Abhydrolase_6"/>
    <property type="match status" value="1"/>
</dbReference>
<comment type="catalytic activity">
    <reaction evidence="4">
        <text>[phosphatase 2A protein]-C-terminal L-leucine methyl ester + H2O = [phosphatase 2A protein]-C-terminal L-leucine + methanol + H(+)</text>
        <dbReference type="Rhea" id="RHEA:48548"/>
        <dbReference type="Rhea" id="RHEA-COMP:12134"/>
        <dbReference type="Rhea" id="RHEA-COMP:12135"/>
        <dbReference type="ChEBI" id="CHEBI:15377"/>
        <dbReference type="ChEBI" id="CHEBI:15378"/>
        <dbReference type="ChEBI" id="CHEBI:17790"/>
        <dbReference type="ChEBI" id="CHEBI:90516"/>
        <dbReference type="ChEBI" id="CHEBI:90517"/>
        <dbReference type="EC" id="3.1.1.89"/>
    </reaction>
</comment>
<dbReference type="PANTHER" id="PTHR14189">
    <property type="entry name" value="PROTEIN PHOSPHATASE METHYLESTERASE-1 RELATED"/>
    <property type="match status" value="1"/>
</dbReference>
<evidence type="ECO:0000256" key="4">
    <source>
        <dbReference type="ARBA" id="ARBA00049203"/>
    </source>
</evidence>
<dbReference type="EC" id="3.1.1.-" evidence="5"/>
<evidence type="ECO:0000313" key="9">
    <source>
        <dbReference type="EMBL" id="CAH1103239.1"/>
    </source>
</evidence>
<proteinExistence type="inferred from homology"/>
<sequence>MSDLRKSIFGLQGKRPSRTSVSPANNFGPVKWTKYYEREEVLDISRGQFHFYAKGSTGPILLCLHGGGYSGLTWALFAEEVSKLIECRVIAVDVRGHGNTVTSDDADLSLDTLSNDVVEIASKLIEENPSPIILMGHSMGGAIAVEAAHHIDSVVGLCVIDVVEGTALDALSSMQSILRGRPSHFKSLPQAIQWCYKGGQTHNIDAAKVSMPGQIVSIKTGKLAADECDQVHCDISNTSSRDAISSSYALAEVAEVAEDSEEADADDDHCPDCGKPPIPPKTSKTDIFKSPNVKEEGPLYKWRIDLSKTEKFWTGWFKGLSQKFLDIRIPKLLLLANIHGLDTTLTVGQMQGKFQMQVLSRSGHAIHEDQPYQVAEILSAYLVKQRIATPKSLFVCPSLHAC</sequence>
<evidence type="ECO:0000313" key="10">
    <source>
        <dbReference type="Proteomes" id="UP001153636"/>
    </source>
</evidence>
<comment type="similarity">
    <text evidence="1 5">Belongs to the AB hydrolase superfamily.</text>
</comment>
<dbReference type="PANTHER" id="PTHR14189:SF0">
    <property type="entry name" value="PROTEIN PHOSPHATASE METHYLESTERASE 1"/>
    <property type="match status" value="1"/>
</dbReference>
<dbReference type="EMBL" id="OV651826">
    <property type="protein sequence ID" value="CAH1103239.1"/>
    <property type="molecule type" value="Genomic_DNA"/>
</dbReference>
<name>A0A9P0CQE8_9CUCU</name>
<dbReference type="PIRSF" id="PIRSF022950">
    <property type="entry name" value="PPase_methylesterase_euk"/>
    <property type="match status" value="1"/>
</dbReference>
<dbReference type="SUPFAM" id="SSF53474">
    <property type="entry name" value="alpha/beta-Hydrolases"/>
    <property type="match status" value="1"/>
</dbReference>
<dbReference type="AlphaFoldDB" id="A0A9P0CQE8"/>
<protein>
    <recommendedName>
        <fullName evidence="5">Protein phosphatase methylesterase 1</fullName>
        <shortName evidence="5">PME-1</shortName>
        <ecNumber evidence="5">3.1.1.-</ecNumber>
    </recommendedName>
</protein>
<reference evidence="9" key="1">
    <citation type="submission" date="2022-01" db="EMBL/GenBank/DDBJ databases">
        <authorList>
            <person name="King R."/>
        </authorList>
    </citation>
    <scope>NUCLEOTIDE SEQUENCE</scope>
</reference>
<dbReference type="OrthoDB" id="194865at2759"/>
<evidence type="ECO:0000256" key="3">
    <source>
        <dbReference type="ARBA" id="ARBA00022801"/>
    </source>
</evidence>
<evidence type="ECO:0000256" key="6">
    <source>
        <dbReference type="PIRSR" id="PIRSR022950-1"/>
    </source>
</evidence>
<dbReference type="InterPro" id="IPR000073">
    <property type="entry name" value="AB_hydrolase_1"/>
</dbReference>
<dbReference type="Gene3D" id="3.40.50.1820">
    <property type="entry name" value="alpha/beta hydrolase"/>
    <property type="match status" value="1"/>
</dbReference>
<gene>
    <name evidence="9" type="ORF">PSYICH_LOCUS4682</name>
</gene>